<gene>
    <name evidence="1" type="ORF">VZ94_13860</name>
</gene>
<dbReference type="AlphaFoldDB" id="A0A0F3IH31"/>
<name>A0A0F3IH31_9GAMM</name>
<organism evidence="1 2">
    <name type="scientific">Methylocucumis oryzae</name>
    <dbReference type="NCBI Taxonomy" id="1632867"/>
    <lineage>
        <taxon>Bacteria</taxon>
        <taxon>Pseudomonadati</taxon>
        <taxon>Pseudomonadota</taxon>
        <taxon>Gammaproteobacteria</taxon>
        <taxon>Methylococcales</taxon>
        <taxon>Methylococcaceae</taxon>
        <taxon>Methylocucumis</taxon>
    </lineage>
</organism>
<dbReference type="EMBL" id="LAJX01000139">
    <property type="protein sequence ID" value="KJV06046.1"/>
    <property type="molecule type" value="Genomic_DNA"/>
</dbReference>
<evidence type="ECO:0000313" key="2">
    <source>
        <dbReference type="Proteomes" id="UP000033684"/>
    </source>
</evidence>
<dbReference type="Proteomes" id="UP000033684">
    <property type="component" value="Unassembled WGS sequence"/>
</dbReference>
<accession>A0A0F3IH31</accession>
<keyword evidence="2" id="KW-1185">Reference proteome</keyword>
<proteinExistence type="predicted"/>
<reference evidence="1 2" key="2">
    <citation type="journal article" date="2016" name="Microb. Ecol.">
        <title>Genome Characteristics of a Novel Type I Methanotroph (Sn10-6) Isolated from a Flooded Indian Rice Field.</title>
        <authorList>
            <person name="Rahalkar M.C."/>
            <person name="Pandit P.S."/>
            <person name="Dhakephalkar P.K."/>
            <person name="Pore S."/>
            <person name="Arora P."/>
            <person name="Kapse N."/>
        </authorList>
    </citation>
    <scope>NUCLEOTIDE SEQUENCE [LARGE SCALE GENOMIC DNA]</scope>
    <source>
        <strain evidence="1 2">Sn10-6</strain>
    </source>
</reference>
<comment type="caution">
    <text evidence="1">The sequence shown here is derived from an EMBL/GenBank/DDBJ whole genome shotgun (WGS) entry which is preliminary data.</text>
</comment>
<sequence length="73" mass="8695">MSQQRRLALIYDCFSSIYPLGCFNYQFVFLQQTVCCGYDSSSIMYSRQVLMLFYKRLDFISYQQLTKQILSDS</sequence>
<protein>
    <submittedName>
        <fullName evidence="1">Uncharacterized protein</fullName>
    </submittedName>
</protein>
<evidence type="ECO:0000313" key="1">
    <source>
        <dbReference type="EMBL" id="KJV06046.1"/>
    </source>
</evidence>
<reference evidence="2" key="1">
    <citation type="submission" date="2015-03" db="EMBL/GenBank/DDBJ databases">
        <title>Draft genome sequence of a novel methanotroph (Sn10-6) isolated from flooded ricefield rhizosphere in India.</title>
        <authorList>
            <person name="Pandit P.S."/>
            <person name="Pore S.D."/>
            <person name="Arora P."/>
            <person name="Kapse N.G."/>
            <person name="Dhakephalkar P.K."/>
            <person name="Rahalkar M.C."/>
        </authorList>
    </citation>
    <scope>NUCLEOTIDE SEQUENCE [LARGE SCALE GENOMIC DNA]</scope>
    <source>
        <strain evidence="2">Sn10-6</strain>
    </source>
</reference>